<sequence length="74" mass="8152">MLNLWVPCNADINLVNPSSGASEIWVAAGARSTSQAIDFVIFVTAYKSTPLTSLLIVRRSVLQMVRRLLLLVYS</sequence>
<dbReference type="InParanoid" id="A0A0C3F2Q1"/>
<evidence type="ECO:0000313" key="2">
    <source>
        <dbReference type="Proteomes" id="UP000054166"/>
    </source>
</evidence>
<dbReference type="EMBL" id="KN833065">
    <property type="protein sequence ID" value="KIM74171.1"/>
    <property type="molecule type" value="Genomic_DNA"/>
</dbReference>
<keyword evidence="2" id="KW-1185">Reference proteome</keyword>
<gene>
    <name evidence="1" type="ORF">PILCRDRAFT_828461</name>
</gene>
<protein>
    <submittedName>
        <fullName evidence="1">Uncharacterized protein</fullName>
    </submittedName>
</protein>
<reference evidence="2" key="2">
    <citation type="submission" date="2015-01" db="EMBL/GenBank/DDBJ databases">
        <title>Evolutionary Origins and Diversification of the Mycorrhizal Mutualists.</title>
        <authorList>
            <consortium name="DOE Joint Genome Institute"/>
            <consortium name="Mycorrhizal Genomics Consortium"/>
            <person name="Kohler A."/>
            <person name="Kuo A."/>
            <person name="Nagy L.G."/>
            <person name="Floudas D."/>
            <person name="Copeland A."/>
            <person name="Barry K.W."/>
            <person name="Cichocki N."/>
            <person name="Veneault-Fourrey C."/>
            <person name="LaButti K."/>
            <person name="Lindquist E.A."/>
            <person name="Lipzen A."/>
            <person name="Lundell T."/>
            <person name="Morin E."/>
            <person name="Murat C."/>
            <person name="Riley R."/>
            <person name="Ohm R."/>
            <person name="Sun H."/>
            <person name="Tunlid A."/>
            <person name="Henrissat B."/>
            <person name="Grigoriev I.V."/>
            <person name="Hibbett D.S."/>
            <person name="Martin F."/>
        </authorList>
    </citation>
    <scope>NUCLEOTIDE SEQUENCE [LARGE SCALE GENOMIC DNA]</scope>
    <source>
        <strain evidence="2">F 1598</strain>
    </source>
</reference>
<accession>A0A0C3F2Q1</accession>
<name>A0A0C3F2Q1_PILCF</name>
<dbReference type="HOGENOM" id="CLU_2688701_0_0_1"/>
<organism evidence="1 2">
    <name type="scientific">Piloderma croceum (strain F 1598)</name>
    <dbReference type="NCBI Taxonomy" id="765440"/>
    <lineage>
        <taxon>Eukaryota</taxon>
        <taxon>Fungi</taxon>
        <taxon>Dikarya</taxon>
        <taxon>Basidiomycota</taxon>
        <taxon>Agaricomycotina</taxon>
        <taxon>Agaricomycetes</taxon>
        <taxon>Agaricomycetidae</taxon>
        <taxon>Atheliales</taxon>
        <taxon>Atheliaceae</taxon>
        <taxon>Piloderma</taxon>
    </lineage>
</organism>
<evidence type="ECO:0000313" key="1">
    <source>
        <dbReference type="EMBL" id="KIM74171.1"/>
    </source>
</evidence>
<proteinExistence type="predicted"/>
<dbReference type="Proteomes" id="UP000054166">
    <property type="component" value="Unassembled WGS sequence"/>
</dbReference>
<reference evidence="1 2" key="1">
    <citation type="submission" date="2014-04" db="EMBL/GenBank/DDBJ databases">
        <authorList>
            <consortium name="DOE Joint Genome Institute"/>
            <person name="Kuo A."/>
            <person name="Tarkka M."/>
            <person name="Buscot F."/>
            <person name="Kohler A."/>
            <person name="Nagy L.G."/>
            <person name="Floudas D."/>
            <person name="Copeland A."/>
            <person name="Barry K.W."/>
            <person name="Cichocki N."/>
            <person name="Veneault-Fourrey C."/>
            <person name="LaButti K."/>
            <person name="Lindquist E.A."/>
            <person name="Lipzen A."/>
            <person name="Lundell T."/>
            <person name="Morin E."/>
            <person name="Murat C."/>
            <person name="Sun H."/>
            <person name="Tunlid A."/>
            <person name="Henrissat B."/>
            <person name="Grigoriev I.V."/>
            <person name="Hibbett D.S."/>
            <person name="Martin F."/>
            <person name="Nordberg H.P."/>
            <person name="Cantor M.N."/>
            <person name="Hua S.X."/>
        </authorList>
    </citation>
    <scope>NUCLEOTIDE SEQUENCE [LARGE SCALE GENOMIC DNA]</scope>
    <source>
        <strain evidence="1 2">F 1598</strain>
    </source>
</reference>
<dbReference type="AlphaFoldDB" id="A0A0C3F2Q1"/>